<accession>A0A2G4YRZ5</accession>
<keyword evidence="1" id="KW-0472">Membrane</keyword>
<dbReference type="InParanoid" id="A0A2G4YRZ5"/>
<feature type="transmembrane region" description="Helical" evidence="1">
    <location>
        <begin position="177"/>
        <end position="197"/>
    </location>
</feature>
<feature type="transmembrane region" description="Helical" evidence="1">
    <location>
        <begin position="280"/>
        <end position="298"/>
    </location>
</feature>
<name>A0A2G4YRZ5_9PROT</name>
<evidence type="ECO:0000313" key="3">
    <source>
        <dbReference type="Proteomes" id="UP000229730"/>
    </source>
</evidence>
<evidence type="ECO:0000313" key="2">
    <source>
        <dbReference type="EMBL" id="PHZ85047.1"/>
    </source>
</evidence>
<dbReference type="Proteomes" id="UP000229730">
    <property type="component" value="Unassembled WGS sequence"/>
</dbReference>
<feature type="transmembrane region" description="Helical" evidence="1">
    <location>
        <begin position="209"/>
        <end position="229"/>
    </location>
</feature>
<organism evidence="2 3">
    <name type="scientific">Paremcibacter congregatus</name>
    <dbReference type="NCBI Taxonomy" id="2043170"/>
    <lineage>
        <taxon>Bacteria</taxon>
        <taxon>Pseudomonadati</taxon>
        <taxon>Pseudomonadota</taxon>
        <taxon>Alphaproteobacteria</taxon>
        <taxon>Emcibacterales</taxon>
        <taxon>Emcibacteraceae</taxon>
        <taxon>Paremcibacter</taxon>
    </lineage>
</organism>
<dbReference type="AlphaFoldDB" id="A0A2G4YRZ5"/>
<reference evidence="2 3" key="1">
    <citation type="submission" date="2017-10" db="EMBL/GenBank/DDBJ databases">
        <title>Frigbacter circumglobatus gen. nov. sp. nov., isolated from sediment cultured in situ.</title>
        <authorList>
            <person name="Zhao Z."/>
        </authorList>
    </citation>
    <scope>NUCLEOTIDE SEQUENCE [LARGE SCALE GENOMIC DNA]</scope>
    <source>
        <strain evidence="2 3">ZYL</strain>
    </source>
</reference>
<proteinExistence type="predicted"/>
<feature type="transmembrane region" description="Helical" evidence="1">
    <location>
        <begin position="17"/>
        <end position="36"/>
    </location>
</feature>
<dbReference type="EMBL" id="PDEM01000020">
    <property type="protein sequence ID" value="PHZ85047.1"/>
    <property type="molecule type" value="Genomic_DNA"/>
</dbReference>
<feature type="transmembrane region" description="Helical" evidence="1">
    <location>
        <begin position="81"/>
        <end position="100"/>
    </location>
</feature>
<feature type="transmembrane region" description="Helical" evidence="1">
    <location>
        <begin position="48"/>
        <end position="69"/>
    </location>
</feature>
<comment type="caution">
    <text evidence="2">The sequence shown here is derived from an EMBL/GenBank/DDBJ whole genome shotgun (WGS) entry which is preliminary data.</text>
</comment>
<sequence>METQKLEKLNPHWRIKLWFLLRALELSFAFTFIIIFQDKIAVGMISAWTLIVFYYANPLYGIFTVLIRLPFRGTKFYDLRLFKAAINTAVYGVYGAYLFWQHMDGLPFTGSFEDTLLPLEKVNHLVFLWLGGMIFNFCTAYWLYGNAARVLEVSSYFNAKDAIHHSDPGFIQPGKWFLLRLLEFAAFVVWMVIFSVSLESGVLGGVAFYAVYFLNPIYALAVLLSAILFSHIEFWSVRFKMALKNAVTHGVYGYFLLYAFQVFEHGSWIGFPRSNSSILTWAWIFGICFNFATAWYVYRPEMVKKPNVT</sequence>
<keyword evidence="1" id="KW-1133">Transmembrane helix</keyword>
<evidence type="ECO:0000256" key="1">
    <source>
        <dbReference type="SAM" id="Phobius"/>
    </source>
</evidence>
<keyword evidence="3" id="KW-1185">Reference proteome</keyword>
<gene>
    <name evidence="2" type="ORF">CRD36_10045</name>
</gene>
<feature type="transmembrane region" description="Helical" evidence="1">
    <location>
        <begin position="126"/>
        <end position="144"/>
    </location>
</feature>
<keyword evidence="1" id="KW-0812">Transmembrane</keyword>
<dbReference type="RefSeq" id="WP_099472764.1">
    <property type="nucleotide sequence ID" value="NZ_CP041025.1"/>
</dbReference>
<protein>
    <submittedName>
        <fullName evidence="2">Uncharacterized protein</fullName>
    </submittedName>
</protein>